<proteinExistence type="predicted"/>
<name>A0ABS3JLJ5_9BACT</name>
<keyword evidence="1" id="KW-0812">Transmembrane</keyword>
<dbReference type="RefSeq" id="WP_207329737.1">
    <property type="nucleotide sequence ID" value="NZ_JAFMYW010000004.1"/>
</dbReference>
<organism evidence="2 3">
    <name type="scientific">Fibrella forsythiae</name>
    <dbReference type="NCBI Taxonomy" id="2817061"/>
    <lineage>
        <taxon>Bacteria</taxon>
        <taxon>Pseudomonadati</taxon>
        <taxon>Bacteroidota</taxon>
        <taxon>Cytophagia</taxon>
        <taxon>Cytophagales</taxon>
        <taxon>Spirosomataceae</taxon>
        <taxon>Fibrella</taxon>
    </lineage>
</organism>
<feature type="transmembrane region" description="Helical" evidence="1">
    <location>
        <begin position="20"/>
        <end position="44"/>
    </location>
</feature>
<keyword evidence="1" id="KW-0472">Membrane</keyword>
<dbReference type="EMBL" id="JAFMYW010000004">
    <property type="protein sequence ID" value="MBO0949772.1"/>
    <property type="molecule type" value="Genomic_DNA"/>
</dbReference>
<evidence type="ECO:0000313" key="2">
    <source>
        <dbReference type="EMBL" id="MBO0949772.1"/>
    </source>
</evidence>
<accession>A0ABS3JLJ5</accession>
<evidence type="ECO:0000313" key="3">
    <source>
        <dbReference type="Proteomes" id="UP000664628"/>
    </source>
</evidence>
<evidence type="ECO:0000256" key="1">
    <source>
        <dbReference type="SAM" id="Phobius"/>
    </source>
</evidence>
<keyword evidence="3" id="KW-1185">Reference proteome</keyword>
<sequence length="90" mass="9856">MASTKFNEMSTEKLLEQQKLSKIAIGALIGSLTALLVMVILLTIKKGFGTVSMSLGIIPFAMIPIVVMNWSNMKEIQKELNSRESSGLKL</sequence>
<protein>
    <submittedName>
        <fullName evidence="2">Redox-active disulfide protein 2</fullName>
    </submittedName>
</protein>
<dbReference type="Proteomes" id="UP000664628">
    <property type="component" value="Unassembled WGS sequence"/>
</dbReference>
<comment type="caution">
    <text evidence="2">The sequence shown here is derived from an EMBL/GenBank/DDBJ whole genome shotgun (WGS) entry which is preliminary data.</text>
</comment>
<gene>
    <name evidence="2" type="ORF">J2I46_14340</name>
</gene>
<keyword evidence="1" id="KW-1133">Transmembrane helix</keyword>
<feature type="transmembrane region" description="Helical" evidence="1">
    <location>
        <begin position="50"/>
        <end position="70"/>
    </location>
</feature>
<reference evidence="2 3" key="1">
    <citation type="submission" date="2021-03" db="EMBL/GenBank/DDBJ databases">
        <title>Fibrella sp. HMF5405 genome sequencing and assembly.</title>
        <authorList>
            <person name="Kang H."/>
            <person name="Kim H."/>
            <person name="Bae S."/>
            <person name="Joh K."/>
        </authorList>
    </citation>
    <scope>NUCLEOTIDE SEQUENCE [LARGE SCALE GENOMIC DNA]</scope>
    <source>
        <strain evidence="2 3">HMF5405</strain>
    </source>
</reference>